<organism evidence="2 3">
    <name type="scientific">Mycobacterium colombiense</name>
    <dbReference type="NCBI Taxonomy" id="339268"/>
    <lineage>
        <taxon>Bacteria</taxon>
        <taxon>Bacillati</taxon>
        <taxon>Actinomycetota</taxon>
        <taxon>Actinomycetes</taxon>
        <taxon>Mycobacteriales</taxon>
        <taxon>Mycobacteriaceae</taxon>
        <taxon>Mycobacterium</taxon>
        <taxon>Mycobacterium avium complex (MAC)</taxon>
    </lineage>
</organism>
<protein>
    <submittedName>
        <fullName evidence="2">Uncharacterized protein</fullName>
    </submittedName>
</protein>
<sequence>MTAVRYDDAVPASAAPVATQPASPRRQPAAGPTDPVMAMTTRLLSIPLQQLYAALWRVGVLEVRA</sequence>
<evidence type="ECO:0000313" key="3">
    <source>
        <dbReference type="Proteomes" id="UP000250347"/>
    </source>
</evidence>
<dbReference type="RefSeq" id="WP_112710773.1">
    <property type="nucleotide sequence ID" value="NZ_QMEU01000152.1"/>
</dbReference>
<evidence type="ECO:0000313" key="2">
    <source>
        <dbReference type="EMBL" id="RAU89998.1"/>
    </source>
</evidence>
<accession>A0A329K2J4</accession>
<name>A0A329K2J4_9MYCO</name>
<dbReference type="NCBIfam" id="NF040653">
    <property type="entry name" value="Rv1535_dom"/>
    <property type="match status" value="1"/>
</dbReference>
<gene>
    <name evidence="2" type="ORF">DQP58_24910</name>
</gene>
<comment type="caution">
    <text evidence="2">The sequence shown here is derived from an EMBL/GenBank/DDBJ whole genome shotgun (WGS) entry which is preliminary data.</text>
</comment>
<feature type="region of interest" description="Disordered" evidence="1">
    <location>
        <begin position="1"/>
        <end position="34"/>
    </location>
</feature>
<feature type="compositionally biased region" description="Low complexity" evidence="1">
    <location>
        <begin position="9"/>
        <end position="24"/>
    </location>
</feature>
<dbReference type="EMBL" id="QMEU01000152">
    <property type="protein sequence ID" value="RAU89998.1"/>
    <property type="molecule type" value="Genomic_DNA"/>
</dbReference>
<dbReference type="Proteomes" id="UP000250347">
    <property type="component" value="Unassembled WGS sequence"/>
</dbReference>
<reference evidence="2 3" key="1">
    <citation type="submission" date="2018-06" db="EMBL/GenBank/DDBJ databases">
        <title>NTM in soil in Japan.</title>
        <authorList>
            <person name="Ohya K."/>
        </authorList>
    </citation>
    <scope>NUCLEOTIDE SEQUENCE [LARGE SCALE GENOMIC DNA]</scope>
    <source>
        <strain evidence="2 3">GF76</strain>
    </source>
</reference>
<dbReference type="NCBIfam" id="NF040652">
    <property type="entry name" value="Mbox_reg_Rv1535"/>
    <property type="match status" value="1"/>
</dbReference>
<evidence type="ECO:0000256" key="1">
    <source>
        <dbReference type="SAM" id="MobiDB-lite"/>
    </source>
</evidence>
<dbReference type="AlphaFoldDB" id="A0A329K2J4"/>
<proteinExistence type="predicted"/>